<dbReference type="InterPro" id="IPR043129">
    <property type="entry name" value="ATPase_NBD"/>
</dbReference>
<protein>
    <recommendedName>
        <fullName evidence="2">Molecular chaperone-like</fullName>
    </recommendedName>
</protein>
<accession>Q115I5</accession>
<dbReference type="STRING" id="203124.Tery_1559"/>
<gene>
    <name evidence="1" type="ordered locus">Tery_1559</name>
</gene>
<proteinExistence type="predicted"/>
<evidence type="ECO:0000313" key="1">
    <source>
        <dbReference type="EMBL" id="ABG50839.1"/>
    </source>
</evidence>
<evidence type="ECO:0008006" key="2">
    <source>
        <dbReference type="Google" id="ProtNLM"/>
    </source>
</evidence>
<dbReference type="AlphaFoldDB" id="Q115I5"/>
<dbReference type="Gene3D" id="3.30.420.40">
    <property type="match status" value="2"/>
</dbReference>
<organism evidence="1">
    <name type="scientific">Trichodesmium erythraeum (strain IMS101)</name>
    <dbReference type="NCBI Taxonomy" id="203124"/>
    <lineage>
        <taxon>Bacteria</taxon>
        <taxon>Bacillati</taxon>
        <taxon>Cyanobacteriota</taxon>
        <taxon>Cyanophyceae</taxon>
        <taxon>Oscillatoriophycideae</taxon>
        <taxon>Oscillatoriales</taxon>
        <taxon>Microcoleaceae</taxon>
        <taxon>Trichodesmium</taxon>
    </lineage>
</organism>
<name>Q115I5_TRIEI</name>
<sequence>MEADITLDQATLPWYLGIDFGTTSISAALFNRKSGEVYPIYWELVDVKPELNIPEINLEFTVSTKKVKTDFSSTQKIYRLPSIVYIAQHLEISDNDREGNIEQKCLLLQSFKQSLKATIPYVVVQFKKQKLQNKLEEPFQISPNFYASTAHEPVLQWSEKHQVPLSLVKQGLVTLLATLQPQGNIQSSISLIEKDTQTIVMTNDYVCGAVGLNYEAFVSALAQLRSVVMGYPASWPEAYRFNLREAVLEAGLVKNVTQIVLIEDAIATGLSEFISAEKDTNNFTTSGYRRGVILIVNVGATTTEFTLMSLPESGQNLTYSNFHCHSFAYGGHALDQDIICQLLLQDDNVESLGKSQEKSGRLWPRPGYPDLSIRYQLRQWLQTSPYRQELLVTAHNLKLILPWEKEFTVNIGDRIKYLQETDLENKVLEPFVKQLNQELNSFLIKVGISPVGINRAVCTGGGGCWATVARWLRQKLPNAIIVQDVKAESKNLDLGQKNHQGGNNYLSQAENIKLAIGRVAYGLAILPLYPQLLDIPEQQYNDYFLLWEILEVFSYYPLSMKEVFQLLEKRGINTRVCQEKVQAILDGKLPPGLIPSEEDLMLLSEVSRQNFYYQSLKANPLFDQKIDSSKYELNYEQAEYVREYLNKIVTSNKQKFKEPFLRGL</sequence>
<dbReference type="eggNOG" id="COG0443">
    <property type="taxonomic scope" value="Bacteria"/>
</dbReference>
<dbReference type="SUPFAM" id="SSF53067">
    <property type="entry name" value="Actin-like ATPase domain"/>
    <property type="match status" value="1"/>
</dbReference>
<reference evidence="1" key="1">
    <citation type="submission" date="2006-06" db="EMBL/GenBank/DDBJ databases">
        <title>Complete sequence of Trichodesmium erythraeum IMS101.</title>
        <authorList>
            <consortium name="US DOE Joint Genome Institute"/>
            <person name="Copeland A."/>
            <person name="Lucas S."/>
            <person name="Lapidus A."/>
            <person name="Barry K."/>
            <person name="Detter J.C."/>
            <person name="Glavina del Rio T."/>
            <person name="Hammon N."/>
            <person name="Israni S."/>
            <person name="Dalin E."/>
            <person name="Tice H."/>
            <person name="Pitluck S."/>
            <person name="Kiss H."/>
            <person name="Munk A.C."/>
            <person name="Brettin T."/>
            <person name="Bruce D."/>
            <person name="Han C."/>
            <person name="Tapia R."/>
            <person name="Gilna P."/>
            <person name="Schmutz J."/>
            <person name="Larimer F."/>
            <person name="Land M."/>
            <person name="Hauser L."/>
            <person name="Kyrpides N."/>
            <person name="Kim E."/>
            <person name="Richardson P."/>
        </authorList>
    </citation>
    <scope>NUCLEOTIDE SEQUENCE [LARGE SCALE GENOMIC DNA]</scope>
    <source>
        <strain evidence="1">IMS101</strain>
    </source>
</reference>
<dbReference type="KEGG" id="ter:Tery_1559"/>
<dbReference type="PANTHER" id="PTHR42749:SF1">
    <property type="entry name" value="CELL SHAPE-DETERMINING PROTEIN MREB"/>
    <property type="match status" value="1"/>
</dbReference>
<dbReference type="EMBL" id="CP000393">
    <property type="protein sequence ID" value="ABG50839.1"/>
    <property type="molecule type" value="Genomic_DNA"/>
</dbReference>
<dbReference type="HOGENOM" id="CLU_463709_0_0_3"/>
<dbReference type="PANTHER" id="PTHR42749">
    <property type="entry name" value="CELL SHAPE-DETERMINING PROTEIN MREB"/>
    <property type="match status" value="1"/>
</dbReference>